<evidence type="ECO:0000259" key="6">
    <source>
        <dbReference type="SMART" id="SM00062"/>
    </source>
</evidence>
<protein>
    <recommendedName>
        <fullName evidence="10">ABC transporter substrate-binding protein</fullName>
    </recommendedName>
</protein>
<dbReference type="InterPro" id="IPR001320">
    <property type="entry name" value="Iontro_rcpt_C"/>
</dbReference>
<dbReference type="PANTHER" id="PTHR35936">
    <property type="entry name" value="MEMBRANE-BOUND LYTIC MUREIN TRANSGLYCOSYLASE F"/>
    <property type="match status" value="1"/>
</dbReference>
<name>A0A8J3S912_PLARO</name>
<dbReference type="InterPro" id="IPR001638">
    <property type="entry name" value="Solute-binding_3/MltF_N"/>
</dbReference>
<dbReference type="PROSITE" id="PS01039">
    <property type="entry name" value="SBP_BACTERIAL_3"/>
    <property type="match status" value="1"/>
</dbReference>
<evidence type="ECO:0000313" key="8">
    <source>
        <dbReference type="EMBL" id="GIH87234.1"/>
    </source>
</evidence>
<dbReference type="InterPro" id="IPR018313">
    <property type="entry name" value="SBP_3_CS"/>
</dbReference>
<dbReference type="GO" id="GO:0030313">
    <property type="term" value="C:cell envelope"/>
    <property type="evidence" value="ECO:0007669"/>
    <property type="project" value="UniProtKB-SubCell"/>
</dbReference>
<dbReference type="Gene3D" id="3.40.190.10">
    <property type="entry name" value="Periplasmic binding protein-like II"/>
    <property type="match status" value="2"/>
</dbReference>
<feature type="domain" description="Solute-binding protein family 3/N-terminal" evidence="6">
    <location>
        <begin position="55"/>
        <end position="277"/>
    </location>
</feature>
<dbReference type="SMART" id="SM00079">
    <property type="entry name" value="PBPe"/>
    <property type="match status" value="1"/>
</dbReference>
<evidence type="ECO:0000256" key="2">
    <source>
        <dbReference type="ARBA" id="ARBA00010333"/>
    </source>
</evidence>
<feature type="signal peptide" evidence="5">
    <location>
        <begin position="1"/>
        <end position="21"/>
    </location>
</feature>
<evidence type="ECO:0000259" key="7">
    <source>
        <dbReference type="SMART" id="SM00079"/>
    </source>
</evidence>
<comment type="similarity">
    <text evidence="2 4">Belongs to the bacterial solute-binding protein 3 family.</text>
</comment>
<dbReference type="RefSeq" id="WP_068926052.1">
    <property type="nucleotide sequence ID" value="NZ_BMQP01000037.1"/>
</dbReference>
<sequence>MRITPLLAALAAGVLVTGCSAEPDAPEDSRAAGAPATQAAAARAYLPDDILRSGVLVVGSDLSYAPMEFVENGEQTGFDVDLATAIAAKLGLELEMRQTSWGDLLGKAESGEIDAAMSSITDTAERQQRVDFVDYLNVGSVIVVRGKTDDEGVAALCGQRVAVPAGTIYVDLAAAQNERCPASRKMTVVTVPALSDSKKTVLAGKADAYLDDFPPGSLAVQENSSLRISGPQIEAAPYGIAIGKGKGTLKKAVQQALYELFEDGTYDGLLKKWEIAEGSLKTGAINGGA</sequence>
<evidence type="ECO:0000256" key="1">
    <source>
        <dbReference type="ARBA" id="ARBA00004196"/>
    </source>
</evidence>
<dbReference type="GO" id="GO:0015276">
    <property type="term" value="F:ligand-gated monoatomic ion channel activity"/>
    <property type="evidence" value="ECO:0007669"/>
    <property type="project" value="InterPro"/>
</dbReference>
<comment type="caution">
    <text evidence="8">The sequence shown here is derived from an EMBL/GenBank/DDBJ whole genome shotgun (WGS) entry which is preliminary data.</text>
</comment>
<dbReference type="PANTHER" id="PTHR35936:SF17">
    <property type="entry name" value="ARGININE-BINDING EXTRACELLULAR PROTEIN ARTP"/>
    <property type="match status" value="1"/>
</dbReference>
<proteinExistence type="inferred from homology"/>
<dbReference type="OrthoDB" id="4633994at2"/>
<evidence type="ECO:0000256" key="3">
    <source>
        <dbReference type="ARBA" id="ARBA00022729"/>
    </source>
</evidence>
<dbReference type="SMART" id="SM00062">
    <property type="entry name" value="PBPb"/>
    <property type="match status" value="1"/>
</dbReference>
<dbReference type="SUPFAM" id="SSF53850">
    <property type="entry name" value="Periplasmic binding protein-like II"/>
    <property type="match status" value="1"/>
</dbReference>
<evidence type="ECO:0008006" key="10">
    <source>
        <dbReference type="Google" id="ProtNLM"/>
    </source>
</evidence>
<reference evidence="8" key="1">
    <citation type="submission" date="2021-01" db="EMBL/GenBank/DDBJ databases">
        <title>Whole genome shotgun sequence of Planobispora rosea NBRC 15558.</title>
        <authorList>
            <person name="Komaki H."/>
            <person name="Tamura T."/>
        </authorList>
    </citation>
    <scope>NUCLEOTIDE SEQUENCE</scope>
    <source>
        <strain evidence="8">NBRC 15558</strain>
    </source>
</reference>
<dbReference type="AlphaFoldDB" id="A0A8J3S912"/>
<keyword evidence="9" id="KW-1185">Reference proteome</keyword>
<evidence type="ECO:0000256" key="4">
    <source>
        <dbReference type="RuleBase" id="RU003744"/>
    </source>
</evidence>
<dbReference type="CDD" id="cd01004">
    <property type="entry name" value="PBP2_MidA_like"/>
    <property type="match status" value="1"/>
</dbReference>
<dbReference type="Proteomes" id="UP000655044">
    <property type="component" value="Unassembled WGS sequence"/>
</dbReference>
<feature type="chain" id="PRO_5035211793" description="ABC transporter substrate-binding protein" evidence="5">
    <location>
        <begin position="22"/>
        <end position="289"/>
    </location>
</feature>
<evidence type="ECO:0000256" key="5">
    <source>
        <dbReference type="SAM" id="SignalP"/>
    </source>
</evidence>
<comment type="subcellular location">
    <subcellularLocation>
        <location evidence="1">Cell envelope</location>
    </subcellularLocation>
</comment>
<feature type="domain" description="Ionotropic glutamate receptor C-terminal" evidence="7">
    <location>
        <begin position="55"/>
        <end position="276"/>
    </location>
</feature>
<gene>
    <name evidence="8" type="ORF">Pro02_56420</name>
</gene>
<dbReference type="PROSITE" id="PS51257">
    <property type="entry name" value="PROKAR_LIPOPROTEIN"/>
    <property type="match status" value="1"/>
</dbReference>
<evidence type="ECO:0000313" key="9">
    <source>
        <dbReference type="Proteomes" id="UP000655044"/>
    </source>
</evidence>
<keyword evidence="3 5" id="KW-0732">Signal</keyword>
<organism evidence="8 9">
    <name type="scientific">Planobispora rosea</name>
    <dbReference type="NCBI Taxonomy" id="35762"/>
    <lineage>
        <taxon>Bacteria</taxon>
        <taxon>Bacillati</taxon>
        <taxon>Actinomycetota</taxon>
        <taxon>Actinomycetes</taxon>
        <taxon>Streptosporangiales</taxon>
        <taxon>Streptosporangiaceae</taxon>
        <taxon>Planobispora</taxon>
    </lineage>
</organism>
<accession>A0A8J3S912</accession>
<dbReference type="GO" id="GO:0016020">
    <property type="term" value="C:membrane"/>
    <property type="evidence" value="ECO:0007669"/>
    <property type="project" value="InterPro"/>
</dbReference>
<dbReference type="EMBL" id="BOOI01000056">
    <property type="protein sequence ID" value="GIH87234.1"/>
    <property type="molecule type" value="Genomic_DNA"/>
</dbReference>
<dbReference type="Pfam" id="PF00497">
    <property type="entry name" value="SBP_bac_3"/>
    <property type="match status" value="1"/>
</dbReference>